<dbReference type="AlphaFoldDB" id="A0A6A5SUN3"/>
<dbReference type="InterPro" id="IPR036291">
    <property type="entry name" value="NAD(P)-bd_dom_sf"/>
</dbReference>
<dbReference type="Pfam" id="PF00501">
    <property type="entry name" value="AMP-binding"/>
    <property type="match status" value="1"/>
</dbReference>
<dbReference type="PANTHER" id="PTHR43439:SF2">
    <property type="entry name" value="ENZYME, PUTATIVE (JCVI)-RELATED"/>
    <property type="match status" value="1"/>
</dbReference>
<dbReference type="InterPro" id="IPR000873">
    <property type="entry name" value="AMP-dep_synth/lig_dom"/>
</dbReference>
<dbReference type="Pfam" id="PF23562">
    <property type="entry name" value="AMP-binding_C_3"/>
    <property type="match status" value="1"/>
</dbReference>
<gene>
    <name evidence="4" type="ORF">EJ02DRAFT_510963</name>
</gene>
<dbReference type="Gene3D" id="3.40.50.12780">
    <property type="entry name" value="N-terminal domain of ligase-like"/>
    <property type="match status" value="1"/>
</dbReference>
<dbReference type="InterPro" id="IPR009081">
    <property type="entry name" value="PP-bd_ACP"/>
</dbReference>
<evidence type="ECO:0000256" key="1">
    <source>
        <dbReference type="ARBA" id="ARBA00022450"/>
    </source>
</evidence>
<keyword evidence="1" id="KW-0596">Phosphopantetheine</keyword>
<dbReference type="GO" id="GO:0031177">
    <property type="term" value="F:phosphopantetheine binding"/>
    <property type="evidence" value="ECO:0007669"/>
    <property type="project" value="InterPro"/>
</dbReference>
<protein>
    <recommendedName>
        <fullName evidence="3">Carrier domain-containing protein</fullName>
    </recommendedName>
</protein>
<dbReference type="SUPFAM" id="SSF51735">
    <property type="entry name" value="NAD(P)-binding Rossmann-fold domains"/>
    <property type="match status" value="1"/>
</dbReference>
<dbReference type="SMART" id="SM00823">
    <property type="entry name" value="PKS_PP"/>
    <property type="match status" value="1"/>
</dbReference>
<dbReference type="Gene3D" id="1.10.1200.10">
    <property type="entry name" value="ACP-like"/>
    <property type="match status" value="1"/>
</dbReference>
<feature type="domain" description="Carrier" evidence="3">
    <location>
        <begin position="573"/>
        <end position="652"/>
    </location>
</feature>
<dbReference type="SUPFAM" id="SSF56801">
    <property type="entry name" value="Acetyl-CoA synthetase-like"/>
    <property type="match status" value="1"/>
</dbReference>
<dbReference type="Proteomes" id="UP000800038">
    <property type="component" value="Unassembled WGS sequence"/>
</dbReference>
<sequence length="1073" mass="119250">MQLLPLPPKMHNNYFVCTLGQAAALNTNPKPHRTISGFISQQSQQHPLLPAAGFPIPDPDKEWGYKVLTFADVDRGTNVFAIRLSNAIGTLRRPETIALLCHSSPEFLFTWLGLMRLGCSVLLIAPQCQPAAILHLCTSCEVSVFFYDAGHAERAQQTKRLAEEQGIIDFAIQMLPLGESEDIFQVIQEPTERSIKPPDVDETAVAYLHHTSGTSSGLPKPIPQSHRGAIAVLPHLPRIPTVASFTTTPLYHGGIADLFRCWTSNALIWLFPSKEVPITARNICSCLEAAKSYSGPEGLPKVKYFSSVPYILQMMEVDKNGIELLQGMDIVGVGGAALPAEVGDRLVKSHVNLISRFGSAECGFLMSSHRDFAADKDWQYLRNYNPPKLVNFEQRDDGLAELVIKPGWPHMAKQNRSDGSFATADLFAPHAFIKNAWLYHSRADCQLTLITGKKFDPAPLEDAISMSPHLDDVLIFGNNRPFPGALLLRSEHSSNVSDQELLNTINPVVEKLNSESQDHARIQFNMLVPLPHQEQPLEKSSKGTIIRRAAESRFEDVINSAYDSQESEEAPQVKDEELSQHLINLIQTMTGQSAHMNEDVDLFSYGVDSIACMQLRMRLRHLIPNFEGQLPMSVVEDCGTIRRLTDYILRKRHGETDTGEEDEEQLMLDLVKQYGSFETSTKDASTNEFLAEKKAGEVLVLTGATGALGAHILDLLEKTLNVDVIYCLVRGADKYAAKERVSKALEQRCLTSFASQDSSGSKVKVIPAQLGEERLGLSDEIYDYLAEKATSIIHVAWTVNFRLKLRSFVKDNIAGVRNLLDLALKVPRSNPPRFTYCSSTAAIMNGSLDQSGELPEKLSSDPLSASPLGYSRSKWVAENVCLEAHKRTNLRGRVAVVRVGQLAGDSSSGVWNTKEAWPMMLSTARLVKCLPDLVDEPLDWLPVDVAAKAFLEATGLDNGSADKDITVYHVLNPHREPTWREMLGWLQKKEDFEIVSPKAWVGRLERSGGTEHSALKLLGLWKESYGNASQETTSRPRFSMQETKKNVPALRDVKSIDEAYVGRIWDWVQKNVR</sequence>
<accession>A0A6A5SUN3</accession>
<dbReference type="InterPro" id="IPR006162">
    <property type="entry name" value="Ppantetheine_attach_site"/>
</dbReference>
<dbReference type="PROSITE" id="PS50075">
    <property type="entry name" value="CARRIER"/>
    <property type="match status" value="1"/>
</dbReference>
<dbReference type="PANTHER" id="PTHR43439">
    <property type="entry name" value="PHENYLACETATE-COENZYME A LIGASE"/>
    <property type="match status" value="1"/>
</dbReference>
<keyword evidence="5" id="KW-1185">Reference proteome</keyword>
<dbReference type="EMBL" id="ML976025">
    <property type="protein sequence ID" value="KAF1943444.1"/>
    <property type="molecule type" value="Genomic_DNA"/>
</dbReference>
<dbReference type="SUPFAM" id="SSF47336">
    <property type="entry name" value="ACP-like"/>
    <property type="match status" value="1"/>
</dbReference>
<dbReference type="InterPro" id="IPR042099">
    <property type="entry name" value="ANL_N_sf"/>
</dbReference>
<evidence type="ECO:0000313" key="5">
    <source>
        <dbReference type="Proteomes" id="UP000800038"/>
    </source>
</evidence>
<keyword evidence="2" id="KW-0597">Phosphoprotein</keyword>
<dbReference type="Gene3D" id="3.40.50.720">
    <property type="entry name" value="NAD(P)-binding Rossmann-like Domain"/>
    <property type="match status" value="1"/>
</dbReference>
<organism evidence="4 5">
    <name type="scientific">Clathrospora elynae</name>
    <dbReference type="NCBI Taxonomy" id="706981"/>
    <lineage>
        <taxon>Eukaryota</taxon>
        <taxon>Fungi</taxon>
        <taxon>Dikarya</taxon>
        <taxon>Ascomycota</taxon>
        <taxon>Pezizomycotina</taxon>
        <taxon>Dothideomycetes</taxon>
        <taxon>Pleosporomycetidae</taxon>
        <taxon>Pleosporales</taxon>
        <taxon>Diademaceae</taxon>
        <taxon>Clathrospora</taxon>
    </lineage>
</organism>
<dbReference type="InterPro" id="IPR036736">
    <property type="entry name" value="ACP-like_sf"/>
</dbReference>
<dbReference type="InterPro" id="IPR051414">
    <property type="entry name" value="Adenylate-forming_Reductase"/>
</dbReference>
<dbReference type="OrthoDB" id="429813at2759"/>
<dbReference type="InterPro" id="IPR013120">
    <property type="entry name" value="FAR_NAD-bd"/>
</dbReference>
<dbReference type="Pfam" id="PF07993">
    <property type="entry name" value="NAD_binding_4"/>
    <property type="match status" value="1"/>
</dbReference>
<dbReference type="InterPro" id="IPR020806">
    <property type="entry name" value="PKS_PP-bd"/>
</dbReference>
<reference evidence="4" key="1">
    <citation type="journal article" date="2020" name="Stud. Mycol.">
        <title>101 Dothideomycetes genomes: a test case for predicting lifestyles and emergence of pathogens.</title>
        <authorList>
            <person name="Haridas S."/>
            <person name="Albert R."/>
            <person name="Binder M."/>
            <person name="Bloem J."/>
            <person name="Labutti K."/>
            <person name="Salamov A."/>
            <person name="Andreopoulos B."/>
            <person name="Baker S."/>
            <person name="Barry K."/>
            <person name="Bills G."/>
            <person name="Bluhm B."/>
            <person name="Cannon C."/>
            <person name="Castanera R."/>
            <person name="Culley D."/>
            <person name="Daum C."/>
            <person name="Ezra D."/>
            <person name="Gonzalez J."/>
            <person name="Henrissat B."/>
            <person name="Kuo A."/>
            <person name="Liang C."/>
            <person name="Lipzen A."/>
            <person name="Lutzoni F."/>
            <person name="Magnuson J."/>
            <person name="Mondo S."/>
            <person name="Nolan M."/>
            <person name="Ohm R."/>
            <person name="Pangilinan J."/>
            <person name="Park H.-J."/>
            <person name="Ramirez L."/>
            <person name="Alfaro M."/>
            <person name="Sun H."/>
            <person name="Tritt A."/>
            <person name="Yoshinaga Y."/>
            <person name="Zwiers L.-H."/>
            <person name="Turgeon B."/>
            <person name="Goodwin S."/>
            <person name="Spatafora J."/>
            <person name="Crous P."/>
            <person name="Grigoriev I."/>
        </authorList>
    </citation>
    <scope>NUCLEOTIDE SEQUENCE</scope>
    <source>
        <strain evidence="4">CBS 161.51</strain>
    </source>
</reference>
<evidence type="ECO:0000259" key="3">
    <source>
        <dbReference type="PROSITE" id="PS50075"/>
    </source>
</evidence>
<dbReference type="PROSITE" id="PS00012">
    <property type="entry name" value="PHOSPHOPANTETHEINE"/>
    <property type="match status" value="1"/>
</dbReference>
<proteinExistence type="predicted"/>
<evidence type="ECO:0000256" key="2">
    <source>
        <dbReference type="ARBA" id="ARBA00022553"/>
    </source>
</evidence>
<name>A0A6A5SUN3_9PLEO</name>
<dbReference type="Pfam" id="PF00550">
    <property type="entry name" value="PP-binding"/>
    <property type="match status" value="1"/>
</dbReference>
<evidence type="ECO:0000313" key="4">
    <source>
        <dbReference type="EMBL" id="KAF1943444.1"/>
    </source>
</evidence>